<dbReference type="InterPro" id="IPR043129">
    <property type="entry name" value="ATPase_NBD"/>
</dbReference>
<dbReference type="RefSeq" id="WP_407048583.1">
    <property type="nucleotide sequence ID" value="NZ_CP158568.1"/>
</dbReference>
<dbReference type="InterPro" id="IPR050201">
    <property type="entry name" value="Bacterial_glucokinase"/>
</dbReference>
<comment type="catalytic activity">
    <reaction evidence="3">
        <text>D-glucose + ATP = D-glucose 6-phosphate + ADP + H(+)</text>
        <dbReference type="Rhea" id="RHEA:17825"/>
        <dbReference type="ChEBI" id="CHEBI:4167"/>
        <dbReference type="ChEBI" id="CHEBI:15378"/>
        <dbReference type="ChEBI" id="CHEBI:30616"/>
        <dbReference type="ChEBI" id="CHEBI:61548"/>
        <dbReference type="ChEBI" id="CHEBI:456216"/>
        <dbReference type="EC" id="2.7.1.2"/>
    </reaction>
</comment>
<keyword evidence="3" id="KW-0067">ATP-binding</keyword>
<dbReference type="GO" id="GO:0005536">
    <property type="term" value="F:D-glucose binding"/>
    <property type="evidence" value="ECO:0007669"/>
    <property type="project" value="InterPro"/>
</dbReference>
<dbReference type="PANTHER" id="PTHR47690">
    <property type="entry name" value="GLUCOKINASE"/>
    <property type="match status" value="1"/>
</dbReference>
<keyword evidence="2 3" id="KW-0418">Kinase</keyword>
<dbReference type="NCBIfam" id="TIGR00749">
    <property type="entry name" value="glk"/>
    <property type="match status" value="1"/>
</dbReference>
<organism evidence="5">
    <name type="scientific">Methyloraptor flagellatus</name>
    <dbReference type="NCBI Taxonomy" id="3162530"/>
    <lineage>
        <taxon>Bacteria</taxon>
        <taxon>Pseudomonadati</taxon>
        <taxon>Pseudomonadota</taxon>
        <taxon>Alphaproteobacteria</taxon>
        <taxon>Hyphomicrobiales</taxon>
        <taxon>Ancalomicrobiaceae</taxon>
        <taxon>Methyloraptor</taxon>
    </lineage>
</organism>
<accession>A0AAU7X994</accession>
<dbReference type="GO" id="GO:0004340">
    <property type="term" value="F:glucokinase activity"/>
    <property type="evidence" value="ECO:0007669"/>
    <property type="project" value="UniProtKB-UniRule"/>
</dbReference>
<keyword evidence="3" id="KW-0963">Cytoplasm</keyword>
<keyword evidence="3" id="KW-0324">Glycolysis</keyword>
<evidence type="ECO:0000256" key="4">
    <source>
        <dbReference type="RuleBase" id="RU004046"/>
    </source>
</evidence>
<dbReference type="SUPFAM" id="SSF53067">
    <property type="entry name" value="Actin-like ATPase domain"/>
    <property type="match status" value="1"/>
</dbReference>
<dbReference type="Gene3D" id="3.40.367.20">
    <property type="match status" value="1"/>
</dbReference>
<dbReference type="CDD" id="cd24008">
    <property type="entry name" value="ASKHA_NBD_GLK"/>
    <property type="match status" value="1"/>
</dbReference>
<gene>
    <name evidence="3 5" type="primary">glk</name>
    <name evidence="5" type="ORF">ABS361_15490</name>
</gene>
<proteinExistence type="inferred from homology"/>
<comment type="subcellular location">
    <subcellularLocation>
        <location evidence="3">Cytoplasm</location>
    </subcellularLocation>
</comment>
<keyword evidence="3" id="KW-0547">Nucleotide-binding</keyword>
<dbReference type="InterPro" id="IPR003836">
    <property type="entry name" value="Glucokinase"/>
</dbReference>
<dbReference type="GO" id="GO:0005829">
    <property type="term" value="C:cytosol"/>
    <property type="evidence" value="ECO:0007669"/>
    <property type="project" value="TreeGrafter"/>
</dbReference>
<dbReference type="GO" id="GO:0006096">
    <property type="term" value="P:glycolytic process"/>
    <property type="evidence" value="ECO:0007669"/>
    <property type="project" value="UniProtKB-UniRule"/>
</dbReference>
<dbReference type="AlphaFoldDB" id="A0AAU7X994"/>
<sequence length="333" mass="34802">MPHLDFPVLVADIGGTNARFAILTAPDGEVVEFPTAPTAEHPDPADAIERTVFATSALRPKTAIMALAGPITGERVPLTNCPWVVEPRVLIERLGLSQVLLVNDFEALALALPSLGEADLLQIGGGAMKPNAAKAVVGPGTGLGVAILLHAVGMWIPVPGEGGHVAFNPETERDIAIWRNLTRLDGHVSAEWVLCGSGIVRLYQAIARTDGKPAPLDRPGAIGDAAAAGDPVAVETLTLFATYLGRLAGDLALTSLARGGVFLGGGVAQKIQAFLTSGEFRAAFEAKPPHQKLVGGIPTYLITHPRPAVIGLVAYARDPGHFGIELDGRHWRA</sequence>
<name>A0AAU7X994_9HYPH</name>
<dbReference type="EC" id="2.7.1.2" evidence="3"/>
<dbReference type="Pfam" id="PF02685">
    <property type="entry name" value="Glucokinase"/>
    <property type="match status" value="1"/>
</dbReference>
<evidence type="ECO:0000256" key="1">
    <source>
        <dbReference type="ARBA" id="ARBA00022679"/>
    </source>
</evidence>
<dbReference type="PANTHER" id="PTHR47690:SF1">
    <property type="entry name" value="GLUCOKINASE"/>
    <property type="match status" value="1"/>
</dbReference>
<dbReference type="KEGG" id="mflg:ABS361_15490"/>
<comment type="similarity">
    <text evidence="3 4">Belongs to the bacterial glucokinase family.</text>
</comment>
<dbReference type="EMBL" id="CP158568">
    <property type="protein sequence ID" value="XBY43482.1"/>
    <property type="molecule type" value="Genomic_DNA"/>
</dbReference>
<dbReference type="Gene3D" id="3.30.420.40">
    <property type="match status" value="1"/>
</dbReference>
<dbReference type="GO" id="GO:0005524">
    <property type="term" value="F:ATP binding"/>
    <property type="evidence" value="ECO:0007669"/>
    <property type="project" value="UniProtKB-UniRule"/>
</dbReference>
<dbReference type="HAMAP" id="MF_00524">
    <property type="entry name" value="Glucokinase"/>
    <property type="match status" value="1"/>
</dbReference>
<feature type="binding site" evidence="3">
    <location>
        <begin position="11"/>
        <end position="16"/>
    </location>
    <ligand>
        <name>ATP</name>
        <dbReference type="ChEBI" id="CHEBI:30616"/>
    </ligand>
</feature>
<reference evidence="5" key="1">
    <citation type="submission" date="2024-06" db="EMBL/GenBank/DDBJ databases">
        <title>Methylostella associata gen. nov., sp. nov., a novel Ancalomicrobiaceae-affiliated facultatively methylotrophic bacteria that feed on methanotrophs of the genus Methylococcus.</title>
        <authorList>
            <person name="Saltykova V."/>
            <person name="Danilova O.V."/>
            <person name="Oshkin I.Y."/>
            <person name="Belova S.E."/>
            <person name="Pimenov N.V."/>
            <person name="Dedysh S.N."/>
        </authorList>
    </citation>
    <scope>NUCLEOTIDE SEQUENCE</scope>
    <source>
        <strain evidence="5">S20</strain>
    </source>
</reference>
<protein>
    <recommendedName>
        <fullName evidence="3">Glucokinase</fullName>
        <ecNumber evidence="3">2.7.1.2</ecNumber>
    </recommendedName>
    <alternativeName>
        <fullName evidence="3">Glucose kinase</fullName>
    </alternativeName>
</protein>
<evidence type="ECO:0000256" key="2">
    <source>
        <dbReference type="ARBA" id="ARBA00022777"/>
    </source>
</evidence>
<evidence type="ECO:0000256" key="3">
    <source>
        <dbReference type="HAMAP-Rule" id="MF_00524"/>
    </source>
</evidence>
<keyword evidence="1 3" id="KW-0808">Transferase</keyword>
<evidence type="ECO:0000313" key="5">
    <source>
        <dbReference type="EMBL" id="XBY43482.1"/>
    </source>
</evidence>